<keyword evidence="3" id="KW-0482">Metalloprotease</keyword>
<comment type="caution">
    <text evidence="3">The sequence shown here is derived from an EMBL/GenBank/DDBJ whole genome shotgun (WGS) entry which is preliminary data.</text>
</comment>
<keyword evidence="3" id="KW-0378">Hydrolase</keyword>
<keyword evidence="1" id="KW-0812">Transmembrane</keyword>
<dbReference type="PANTHER" id="PTHR36435">
    <property type="entry name" value="SLR1288 PROTEIN"/>
    <property type="match status" value="1"/>
</dbReference>
<dbReference type="EMBL" id="JABMCB010000153">
    <property type="protein sequence ID" value="NUU74574.1"/>
    <property type="molecule type" value="Genomic_DNA"/>
</dbReference>
<dbReference type="RefSeq" id="WP_175394478.1">
    <property type="nucleotide sequence ID" value="NZ_JABMCB010000153.1"/>
</dbReference>
<evidence type="ECO:0000313" key="3">
    <source>
        <dbReference type="EMBL" id="NUU74574.1"/>
    </source>
</evidence>
<feature type="transmembrane region" description="Helical" evidence="1">
    <location>
        <begin position="112"/>
        <end position="131"/>
    </location>
</feature>
<proteinExistence type="predicted"/>
<accession>A0A7Y6EUD2</accession>
<dbReference type="PANTHER" id="PTHR36435:SF1">
    <property type="entry name" value="CAAX AMINO TERMINAL PROTEASE FAMILY PROTEIN"/>
    <property type="match status" value="1"/>
</dbReference>
<evidence type="ECO:0000313" key="4">
    <source>
        <dbReference type="Proteomes" id="UP000526125"/>
    </source>
</evidence>
<feature type="transmembrane region" description="Helical" evidence="1">
    <location>
        <begin position="224"/>
        <end position="241"/>
    </location>
</feature>
<name>A0A7Y6EUD2_9BACL</name>
<feature type="domain" description="CAAX prenyl protease 2/Lysostaphin resistance protein A-like" evidence="2">
    <location>
        <begin position="112"/>
        <end position="209"/>
    </location>
</feature>
<keyword evidence="1" id="KW-1133">Transmembrane helix</keyword>
<protein>
    <submittedName>
        <fullName evidence="3">CPBP family intramembrane metalloprotease</fullName>
    </submittedName>
</protein>
<feature type="transmembrane region" description="Helical" evidence="1">
    <location>
        <begin position="173"/>
        <end position="191"/>
    </location>
</feature>
<keyword evidence="3" id="KW-0645">Protease</keyword>
<feature type="transmembrane region" description="Helical" evidence="1">
    <location>
        <begin position="46"/>
        <end position="67"/>
    </location>
</feature>
<feature type="transmembrane region" description="Helical" evidence="1">
    <location>
        <begin position="87"/>
        <end position="106"/>
    </location>
</feature>
<dbReference type="GO" id="GO:0008237">
    <property type="term" value="F:metallopeptidase activity"/>
    <property type="evidence" value="ECO:0007669"/>
    <property type="project" value="UniProtKB-KW"/>
</dbReference>
<dbReference type="GO" id="GO:0080120">
    <property type="term" value="P:CAAX-box protein maturation"/>
    <property type="evidence" value="ECO:0007669"/>
    <property type="project" value="UniProtKB-ARBA"/>
</dbReference>
<dbReference type="GO" id="GO:0006508">
    <property type="term" value="P:proteolysis"/>
    <property type="evidence" value="ECO:0007669"/>
    <property type="project" value="UniProtKB-KW"/>
</dbReference>
<evidence type="ECO:0000259" key="2">
    <source>
        <dbReference type="Pfam" id="PF02517"/>
    </source>
</evidence>
<dbReference type="InterPro" id="IPR052710">
    <property type="entry name" value="CAAX_protease"/>
</dbReference>
<keyword evidence="4" id="KW-1185">Reference proteome</keyword>
<gene>
    <name evidence="3" type="ORF">HP552_04880</name>
</gene>
<feature type="transmembrane region" description="Helical" evidence="1">
    <location>
        <begin position="18"/>
        <end position="40"/>
    </location>
</feature>
<dbReference type="Proteomes" id="UP000526125">
    <property type="component" value="Unassembled WGS sequence"/>
</dbReference>
<evidence type="ECO:0000256" key="1">
    <source>
        <dbReference type="SAM" id="Phobius"/>
    </source>
</evidence>
<dbReference type="AlphaFoldDB" id="A0A7Y6EUD2"/>
<reference evidence="3 4" key="1">
    <citation type="submission" date="2020-05" db="EMBL/GenBank/DDBJ databases">
        <title>Genome Sequencing of Type Strains.</title>
        <authorList>
            <person name="Lemaire J.F."/>
            <person name="Inderbitzin P."/>
            <person name="Gregorio O.A."/>
            <person name="Collins S.B."/>
            <person name="Wespe N."/>
            <person name="Knight-Connoni V."/>
        </authorList>
    </citation>
    <scope>NUCLEOTIDE SEQUENCE [LARGE SCALE GENOMIC DNA]</scope>
    <source>
        <strain evidence="3 4">LMG 21957</strain>
    </source>
</reference>
<sequence>MTSPQTGRNPSFSERKPVLIVIIIELLLLLAVFAAGAVATVKQLDYTSPVLMSFTPMAVVLIIYLTVRRKWGETGFRSLRTIPVLHVKYYIPLLLVLGTIALKGFTELTLTKVIFFVFFTLLVAFVEETVYRGLIFKTLLRRSAMAAVVTSSILFSVTHMLNALSGQSVADTMLQLVYALLLGAVLALLMLKNGNIIPLILFHFIHNLIQFLSDDLQDANTLPYDLFLLVVLVFYCIWLTFSVRTTKRSSSDPGTTGHKVIH</sequence>
<organism evidence="3 4">
    <name type="scientific">Paenibacillus xylanilyticus</name>
    <dbReference type="NCBI Taxonomy" id="248903"/>
    <lineage>
        <taxon>Bacteria</taxon>
        <taxon>Bacillati</taxon>
        <taxon>Bacillota</taxon>
        <taxon>Bacilli</taxon>
        <taxon>Bacillales</taxon>
        <taxon>Paenibacillaceae</taxon>
        <taxon>Paenibacillus</taxon>
    </lineage>
</organism>
<keyword evidence="1" id="KW-0472">Membrane</keyword>
<dbReference type="InterPro" id="IPR003675">
    <property type="entry name" value="Rce1/LyrA-like_dom"/>
</dbReference>
<dbReference type="Pfam" id="PF02517">
    <property type="entry name" value="Rce1-like"/>
    <property type="match status" value="1"/>
</dbReference>
<dbReference type="GO" id="GO:0004175">
    <property type="term" value="F:endopeptidase activity"/>
    <property type="evidence" value="ECO:0007669"/>
    <property type="project" value="UniProtKB-ARBA"/>
</dbReference>